<dbReference type="InterPro" id="IPR001647">
    <property type="entry name" value="HTH_TetR"/>
</dbReference>
<evidence type="ECO:0000313" key="3">
    <source>
        <dbReference type="Proteomes" id="UP000587477"/>
    </source>
</evidence>
<evidence type="ECO:0000313" key="2">
    <source>
        <dbReference type="EMBL" id="QOY27271.1"/>
    </source>
</evidence>
<dbReference type="Proteomes" id="UP000587477">
    <property type="component" value="Chromosome"/>
</dbReference>
<dbReference type="AlphaFoldDB" id="A0A411AAT1"/>
<dbReference type="Pfam" id="PF00440">
    <property type="entry name" value="TetR_N"/>
    <property type="match status" value="1"/>
</dbReference>
<name>A0A411AAT1_BACVE</name>
<reference evidence="3" key="1">
    <citation type="submission" date="2020-10" db="EMBL/GenBank/DDBJ databases">
        <title>Complete genome sequence of Bacillus velezensis NST6.</title>
        <authorList>
            <person name="Choi J."/>
        </authorList>
    </citation>
    <scope>NUCLEOTIDE SEQUENCE [LARGE SCALE GENOMIC DNA]</scope>
    <source>
        <strain evidence="3">NST6</strain>
    </source>
</reference>
<dbReference type="GO" id="GO:0003700">
    <property type="term" value="F:DNA-binding transcription factor activity"/>
    <property type="evidence" value="ECO:0007669"/>
    <property type="project" value="TreeGrafter"/>
</dbReference>
<dbReference type="Gene3D" id="1.10.357.10">
    <property type="entry name" value="Tetracycline Repressor, domain 2"/>
    <property type="match status" value="1"/>
</dbReference>
<dbReference type="PANTHER" id="PTHR30055:SF226">
    <property type="entry name" value="HTH-TYPE TRANSCRIPTIONAL REGULATOR PKSA"/>
    <property type="match status" value="1"/>
</dbReference>
<dbReference type="InterPro" id="IPR009057">
    <property type="entry name" value="Homeodomain-like_sf"/>
</dbReference>
<keyword evidence="1" id="KW-0238">DNA-binding</keyword>
<dbReference type="PANTHER" id="PTHR30055">
    <property type="entry name" value="HTH-TYPE TRANSCRIPTIONAL REGULATOR RUTR"/>
    <property type="match status" value="1"/>
</dbReference>
<evidence type="ECO:0000256" key="1">
    <source>
        <dbReference type="ARBA" id="ARBA00023125"/>
    </source>
</evidence>
<protein>
    <submittedName>
        <fullName evidence="2">HTH-type transcriptional repressor Bm3R1</fullName>
    </submittedName>
</protein>
<proteinExistence type="predicted"/>
<accession>A0A411AAT1</accession>
<dbReference type="InterPro" id="IPR050109">
    <property type="entry name" value="HTH-type_TetR-like_transc_reg"/>
</dbReference>
<sequence length="208" mass="23951">MLRTTNKRIIDAAMNLIIQKGYRAATTKEIAEKAKVSEATIFRNFKNKQGLMKAMIEQQTPAPESMITKAEGDLYEDLLHFATTLLQQLEQKKEVFRICLREPELFEDVLQDIVVYPQSVKKHLIVYFKELTKKNMISPGSEEANADVFMTMIFGYFIHRLQLGKRVITLSEETMLKHSTEIFMKGITGRSLSGSKEDEGWVQRKNGR</sequence>
<dbReference type="SUPFAM" id="SSF46689">
    <property type="entry name" value="Homeodomain-like"/>
    <property type="match status" value="1"/>
</dbReference>
<dbReference type="GO" id="GO:0000976">
    <property type="term" value="F:transcription cis-regulatory region binding"/>
    <property type="evidence" value="ECO:0007669"/>
    <property type="project" value="TreeGrafter"/>
</dbReference>
<dbReference type="PROSITE" id="PS50977">
    <property type="entry name" value="HTH_TETR_2"/>
    <property type="match status" value="1"/>
</dbReference>
<dbReference type="EMBL" id="CP063687">
    <property type="protein sequence ID" value="QOY27271.1"/>
    <property type="molecule type" value="Genomic_DNA"/>
</dbReference>
<gene>
    <name evidence="2" type="primary">bm3R1_2</name>
    <name evidence="2" type="ORF">BACVE_002282</name>
</gene>
<dbReference type="PRINTS" id="PR00455">
    <property type="entry name" value="HTHTETR"/>
</dbReference>
<organism evidence="2 3">
    <name type="scientific">Bacillus velezensis</name>
    <dbReference type="NCBI Taxonomy" id="492670"/>
    <lineage>
        <taxon>Bacteria</taxon>
        <taxon>Bacillati</taxon>
        <taxon>Bacillota</taxon>
        <taxon>Bacilli</taxon>
        <taxon>Bacillales</taxon>
        <taxon>Bacillaceae</taxon>
        <taxon>Bacillus</taxon>
        <taxon>Bacillus amyloliquefaciens group</taxon>
    </lineage>
</organism>